<dbReference type="InParanoid" id="G3ATK3"/>
<dbReference type="EMBL" id="GL996504">
    <property type="protein sequence ID" value="EGW30966.1"/>
    <property type="molecule type" value="Genomic_DNA"/>
</dbReference>
<dbReference type="Gene3D" id="1.25.40.280">
    <property type="entry name" value="alix/aip1 like domains"/>
    <property type="match status" value="1"/>
</dbReference>
<organism evidence="4">
    <name type="scientific">Spathaspora passalidarum (strain NRRL Y-27907 / 11-Y1)</name>
    <dbReference type="NCBI Taxonomy" id="619300"/>
    <lineage>
        <taxon>Eukaryota</taxon>
        <taxon>Fungi</taxon>
        <taxon>Dikarya</taxon>
        <taxon>Ascomycota</taxon>
        <taxon>Saccharomycotina</taxon>
        <taxon>Pichiomycetes</taxon>
        <taxon>Debaryomycetaceae</taxon>
        <taxon>Spathaspora</taxon>
    </lineage>
</organism>
<keyword evidence="4" id="KW-1185">Reference proteome</keyword>
<dbReference type="PANTHER" id="PTHR23030">
    <property type="entry name" value="PCD6 INTERACTING PROTEIN-RELATED"/>
    <property type="match status" value="1"/>
</dbReference>
<dbReference type="CDD" id="cd08915">
    <property type="entry name" value="V_Alix_like"/>
    <property type="match status" value="1"/>
</dbReference>
<evidence type="ECO:0000259" key="2">
    <source>
        <dbReference type="PROSITE" id="PS51180"/>
    </source>
</evidence>
<dbReference type="Proteomes" id="UP000000709">
    <property type="component" value="Unassembled WGS sequence"/>
</dbReference>
<dbReference type="InterPro" id="IPR004328">
    <property type="entry name" value="BRO1_dom"/>
</dbReference>
<proteinExistence type="inferred from homology"/>
<name>G3ATK3_SPAPN</name>
<dbReference type="InterPro" id="IPR038499">
    <property type="entry name" value="BRO1_sf"/>
</dbReference>
<dbReference type="GO" id="GO:0005768">
    <property type="term" value="C:endosome"/>
    <property type="evidence" value="ECO:0007669"/>
    <property type="project" value="TreeGrafter"/>
</dbReference>
<protein>
    <recommendedName>
        <fullName evidence="2">BRO1 domain-containing protein</fullName>
    </recommendedName>
</protein>
<dbReference type="OrthoDB" id="64867at2759"/>
<dbReference type="Pfam" id="PF03097">
    <property type="entry name" value="BRO1"/>
    <property type="match status" value="1"/>
</dbReference>
<dbReference type="CDD" id="cd09241">
    <property type="entry name" value="BRO1_ScRim20-like"/>
    <property type="match status" value="1"/>
</dbReference>
<dbReference type="STRING" id="619300.G3ATK3"/>
<comment type="similarity">
    <text evidence="1">Belongs to the palA/RIM20 family.</text>
</comment>
<reference evidence="3 4" key="1">
    <citation type="journal article" date="2011" name="Proc. Natl. Acad. Sci. U.S.A.">
        <title>Comparative genomics of xylose-fermenting fungi for enhanced biofuel production.</title>
        <authorList>
            <person name="Wohlbach D.J."/>
            <person name="Kuo A."/>
            <person name="Sato T.K."/>
            <person name="Potts K.M."/>
            <person name="Salamov A.A."/>
            <person name="LaButti K.M."/>
            <person name="Sun H."/>
            <person name="Clum A."/>
            <person name="Pangilinan J.L."/>
            <person name="Lindquist E.A."/>
            <person name="Lucas S."/>
            <person name="Lapidus A."/>
            <person name="Jin M."/>
            <person name="Gunawan C."/>
            <person name="Balan V."/>
            <person name="Dale B.E."/>
            <person name="Jeffries T.W."/>
            <person name="Zinkel R."/>
            <person name="Barry K.W."/>
            <person name="Grigoriev I.V."/>
            <person name="Gasch A.P."/>
        </authorList>
    </citation>
    <scope>NUCLEOTIDE SEQUENCE [LARGE SCALE GENOMIC DNA]</scope>
    <source>
        <strain evidence="4">NRRL Y-27907 / 11-Y1</strain>
    </source>
</reference>
<feature type="domain" description="BRO1" evidence="2">
    <location>
        <begin position="4"/>
        <end position="383"/>
    </location>
</feature>
<sequence>MNTNLLYIPLRQSLPIDLGQELGDVINRDYFQPSSTFQSDLSLIANLRNTISNIKNEQVTKQDEQALLKFLAYLQIIKQKFSDDCIEFGWLGSLAYGPFKSRSLVIEEMSILFQLGSVYSQFGLKESRHTDTGLKNACSYFQLAAGCFKSISALAESTKNIPPEFHKDTMGCLTYMMLAQAQETIWQKALGNSTMKDSVISKLSFQTSEYYSQALSLGNSSDYIKLEWINHLAVKKFHFQAAAYFRKANIAQDSFNYGEQVAYLRLASKSLDSGAKYKRYVSQLVLDDFQGLYDTIKSVLKSAERDNDLIYLKVVPGEQDLPPLIGVSMVNPGQPQNITIENPFLKDLLPYIIIHVAQAFRERQDDFIRERFYDPIQALNTMFAKYISDRGLPASIDSVQQSENIPDSIIHHSREFANMGGTSSIEDSLSKIGGLRQDCMHIVQECEKRITLDDELLGNKTQPPQELLAKIDKMKQYLVQAKTGDDVVLNKFLGVKPYLEIYTKGYDGLISFIPNTSYTKLDEDLIAVISDLRKILFEIDNVRKKRTEFLEAIEIKSRDNNILPRLIDEYKTNYNLYESENLKELAFEPVYEQHIQMFAEDVKFVESSKELQIRLEQELDVLNNRFHQEANLHQSSSQSKRQEALQSLETAYSMYLEIVGNLNEGSKFYTDFITKSNVVLKECEDYLYRKRIEIRDEQQQHNHTPVTAPADVISPKTTKAVWNPQSGIKFS</sequence>
<dbReference type="PROSITE" id="PS51180">
    <property type="entry name" value="BRO1"/>
    <property type="match status" value="1"/>
</dbReference>
<dbReference type="InterPro" id="IPR025304">
    <property type="entry name" value="ALIX_V_dom"/>
</dbReference>
<dbReference type="AlphaFoldDB" id="G3ATK3"/>
<dbReference type="Gene3D" id="1.20.120.560">
    <property type="entry name" value="alix/aip1 in complex with the ypdl late domain"/>
    <property type="match status" value="1"/>
</dbReference>
<dbReference type="FunCoup" id="G3ATK3">
    <property type="interactions" value="1198"/>
</dbReference>
<dbReference type="HOGENOM" id="CLU_007181_2_1_1"/>
<evidence type="ECO:0000256" key="1">
    <source>
        <dbReference type="ARBA" id="ARBA00038154"/>
    </source>
</evidence>
<evidence type="ECO:0000313" key="3">
    <source>
        <dbReference type="EMBL" id="EGW30966.1"/>
    </source>
</evidence>
<dbReference type="SMART" id="SM01041">
    <property type="entry name" value="BRO1"/>
    <property type="match status" value="1"/>
</dbReference>
<dbReference type="OMA" id="VSHAEEM"/>
<dbReference type="eggNOG" id="KOG2220">
    <property type="taxonomic scope" value="Eukaryota"/>
</dbReference>
<dbReference type="RefSeq" id="XP_007376999.1">
    <property type="nucleotide sequence ID" value="XM_007376937.1"/>
</dbReference>
<accession>G3ATK3</accession>
<dbReference type="Pfam" id="PF13949">
    <property type="entry name" value="ALIX_LYPXL_bnd"/>
    <property type="match status" value="1"/>
</dbReference>
<dbReference type="Gene3D" id="1.20.140.50">
    <property type="entry name" value="alix/aip1 like domains"/>
    <property type="match status" value="1"/>
</dbReference>
<dbReference type="GeneID" id="18870442"/>
<evidence type="ECO:0000313" key="4">
    <source>
        <dbReference type="Proteomes" id="UP000000709"/>
    </source>
</evidence>
<dbReference type="KEGG" id="spaa:SPAPADRAFT_142371"/>
<gene>
    <name evidence="3" type="ORF">SPAPADRAFT_142371</name>
</gene>
<dbReference type="PANTHER" id="PTHR23030:SF39">
    <property type="entry name" value="PROGRAMMED CELL DEATH 6-INTERACTING PROTEIN"/>
    <property type="match status" value="1"/>
</dbReference>